<keyword evidence="1" id="KW-0812">Transmembrane</keyword>
<name>A0A117LH37_9CHLR</name>
<reference evidence="2 3" key="1">
    <citation type="journal article" date="2015" name="MBio">
        <title>Genome-Resolved Metagenomic Analysis Reveals Roles for Candidate Phyla and Other Microbial Community Members in Biogeochemical Transformations in Oil Reservoirs.</title>
        <authorList>
            <person name="Hu P."/>
            <person name="Tom L."/>
            <person name="Singh A."/>
            <person name="Thomas B.C."/>
            <person name="Baker B.J."/>
            <person name="Piceno Y.M."/>
            <person name="Andersen G.L."/>
            <person name="Banfield J.F."/>
        </authorList>
    </citation>
    <scope>NUCLEOTIDE SEQUENCE [LARGE SCALE GENOMIC DNA]</scope>
    <source>
        <strain evidence="2">46_16</strain>
    </source>
</reference>
<protein>
    <submittedName>
        <fullName evidence="2">Uncharacterized protein</fullName>
    </submittedName>
</protein>
<dbReference type="EMBL" id="LGFU01000008">
    <property type="protein sequence ID" value="KUK46780.1"/>
    <property type="molecule type" value="Genomic_DNA"/>
</dbReference>
<comment type="caution">
    <text evidence="2">The sequence shown here is derived from an EMBL/GenBank/DDBJ whole genome shotgun (WGS) entry which is preliminary data.</text>
</comment>
<keyword evidence="1" id="KW-0472">Membrane</keyword>
<sequence length="81" mass="9716">MSKEGVNSQQFEEDLRSKFVQVKPDDSFIRNLSARLFPQNRTSLEKSEKFFYYLALILFGVFSGLFIWWFIKKIFIHSKDK</sequence>
<evidence type="ECO:0000313" key="2">
    <source>
        <dbReference type="EMBL" id="KUK46780.1"/>
    </source>
</evidence>
<evidence type="ECO:0000313" key="3">
    <source>
        <dbReference type="Proteomes" id="UP000064249"/>
    </source>
</evidence>
<accession>A0A117LH37</accession>
<keyword evidence="1" id="KW-1133">Transmembrane helix</keyword>
<gene>
    <name evidence="2" type="ORF">XD73_0352</name>
</gene>
<dbReference type="AlphaFoldDB" id="A0A117LH37"/>
<feature type="transmembrane region" description="Helical" evidence="1">
    <location>
        <begin position="50"/>
        <end position="71"/>
    </location>
</feature>
<proteinExistence type="predicted"/>
<dbReference type="Proteomes" id="UP000064249">
    <property type="component" value="Unassembled WGS sequence"/>
</dbReference>
<organism evidence="2 3">
    <name type="scientific">Anaerolinea thermophila</name>
    <dbReference type="NCBI Taxonomy" id="167964"/>
    <lineage>
        <taxon>Bacteria</taxon>
        <taxon>Bacillati</taxon>
        <taxon>Chloroflexota</taxon>
        <taxon>Anaerolineae</taxon>
        <taxon>Anaerolineales</taxon>
        <taxon>Anaerolineaceae</taxon>
        <taxon>Anaerolinea</taxon>
    </lineage>
</organism>
<evidence type="ECO:0000256" key="1">
    <source>
        <dbReference type="SAM" id="Phobius"/>
    </source>
</evidence>